<feature type="compositionally biased region" description="Low complexity" evidence="1">
    <location>
        <begin position="448"/>
        <end position="462"/>
    </location>
</feature>
<feature type="region of interest" description="Disordered" evidence="1">
    <location>
        <begin position="1"/>
        <end position="59"/>
    </location>
</feature>
<name>A0A2A9M489_BESBE</name>
<dbReference type="KEGG" id="bbes:BESB_029950"/>
<dbReference type="GeneID" id="40308047"/>
<feature type="compositionally biased region" description="Polar residues" evidence="1">
    <location>
        <begin position="424"/>
        <end position="433"/>
    </location>
</feature>
<reference evidence="2 3" key="1">
    <citation type="submission" date="2017-09" db="EMBL/GenBank/DDBJ databases">
        <title>Genome sequencing of Besnoitia besnoiti strain Bb-Ger1.</title>
        <authorList>
            <person name="Schares G."/>
            <person name="Venepally P."/>
            <person name="Lorenzi H.A."/>
        </authorList>
    </citation>
    <scope>NUCLEOTIDE SEQUENCE [LARGE SCALE GENOMIC DNA]</scope>
    <source>
        <strain evidence="2 3">Bb-Ger1</strain>
    </source>
</reference>
<feature type="region of interest" description="Disordered" evidence="1">
    <location>
        <begin position="282"/>
        <end position="337"/>
    </location>
</feature>
<gene>
    <name evidence="2" type="ORF">BESB_029950</name>
</gene>
<evidence type="ECO:0000313" key="2">
    <source>
        <dbReference type="EMBL" id="PFH31121.1"/>
    </source>
</evidence>
<feature type="compositionally biased region" description="Polar residues" evidence="1">
    <location>
        <begin position="294"/>
        <end position="303"/>
    </location>
</feature>
<keyword evidence="3" id="KW-1185">Reference proteome</keyword>
<feature type="compositionally biased region" description="Basic and acidic residues" evidence="1">
    <location>
        <begin position="107"/>
        <end position="116"/>
    </location>
</feature>
<sequence>MSGCAIHTGSVSAAAAATSQDSGLPHSDASIRISPLSSSRASRSEEPADQSSGASVEEAHADVLPESVEQAELLLSDLLDQYHLTRARLRGAQNRLRATRARWISDNKAERREQRQAGDATASRANAEDWKSGMRLLEIRRQERELSGTEKKLDHVKGRIKDVASRFPRAAVQLNLQHCRWKWCRHDLDLDITQGESSAGPAGTAEEGALSAASTEERLTQGSRVFQEMDTPVVAPNQTACPRSDSGPQESDGGEHRAPTSEPLSLDTTTVYQRTWSFLPKADKSSARAAATSGGETWDSTYPQAVPATARSVLLSRERVNAPRRTPDMPRSTGLPHLPNVEWMKPVEGYMPFERAVWSTSPPGSGAPQPVTPPTSRVQLTLQGEHAVDSDFSGEAAAVGRDQIMTRVTSPRLLPPLVIIPGNSVQAGQSQGGPSPWVGQLPPTSTWSPERPSRSSFRSLPTSSPPPTIVTSSASLSAVPGRSQHSRPVGADEDS</sequence>
<protein>
    <submittedName>
        <fullName evidence="2">Uncharacterized protein</fullName>
    </submittedName>
</protein>
<dbReference type="AlphaFoldDB" id="A0A2A9M489"/>
<evidence type="ECO:0000313" key="3">
    <source>
        <dbReference type="Proteomes" id="UP000224006"/>
    </source>
</evidence>
<feature type="region of interest" description="Disordered" evidence="1">
    <location>
        <begin position="424"/>
        <end position="495"/>
    </location>
</feature>
<dbReference type="RefSeq" id="XP_029215130.1">
    <property type="nucleotide sequence ID" value="XM_029361663.1"/>
</dbReference>
<feature type="region of interest" description="Disordered" evidence="1">
    <location>
        <begin position="107"/>
        <end position="127"/>
    </location>
</feature>
<dbReference type="VEuPathDB" id="ToxoDB:BESB_029950"/>
<proteinExistence type="predicted"/>
<organism evidence="2 3">
    <name type="scientific">Besnoitia besnoiti</name>
    <name type="common">Apicomplexan protozoan</name>
    <dbReference type="NCBI Taxonomy" id="94643"/>
    <lineage>
        <taxon>Eukaryota</taxon>
        <taxon>Sar</taxon>
        <taxon>Alveolata</taxon>
        <taxon>Apicomplexa</taxon>
        <taxon>Conoidasida</taxon>
        <taxon>Coccidia</taxon>
        <taxon>Eucoccidiorida</taxon>
        <taxon>Eimeriorina</taxon>
        <taxon>Sarcocystidae</taxon>
        <taxon>Besnoitia</taxon>
    </lineage>
</organism>
<evidence type="ECO:0000256" key="1">
    <source>
        <dbReference type="SAM" id="MobiDB-lite"/>
    </source>
</evidence>
<feature type="compositionally biased region" description="Polar residues" evidence="1">
    <location>
        <begin position="236"/>
        <end position="249"/>
    </location>
</feature>
<comment type="caution">
    <text evidence="2">The sequence shown here is derived from an EMBL/GenBank/DDBJ whole genome shotgun (WGS) entry which is preliminary data.</text>
</comment>
<dbReference type="Proteomes" id="UP000224006">
    <property type="component" value="Chromosome XIII"/>
</dbReference>
<feature type="compositionally biased region" description="Low complexity" evidence="1">
    <location>
        <begin position="27"/>
        <end position="41"/>
    </location>
</feature>
<dbReference type="EMBL" id="NWUJ01000016">
    <property type="protein sequence ID" value="PFH31121.1"/>
    <property type="molecule type" value="Genomic_DNA"/>
</dbReference>
<feature type="compositionally biased region" description="Basic and acidic residues" evidence="1">
    <location>
        <begin position="316"/>
        <end position="328"/>
    </location>
</feature>
<accession>A0A2A9M489</accession>
<feature type="region of interest" description="Disordered" evidence="1">
    <location>
        <begin position="195"/>
        <end position="267"/>
    </location>
</feature>